<feature type="domain" description="Carrier" evidence="6">
    <location>
        <begin position="1023"/>
        <end position="1098"/>
    </location>
</feature>
<dbReference type="PANTHER" id="PTHR45527">
    <property type="entry name" value="NONRIBOSOMAL PEPTIDE SYNTHETASE"/>
    <property type="match status" value="1"/>
</dbReference>
<dbReference type="SUPFAM" id="SSF56801">
    <property type="entry name" value="Acetyl-CoA synthetase-like"/>
    <property type="match status" value="2"/>
</dbReference>
<evidence type="ECO:0000256" key="2">
    <source>
        <dbReference type="ARBA" id="ARBA00006432"/>
    </source>
</evidence>
<dbReference type="Pfam" id="PF13193">
    <property type="entry name" value="AMP-binding_C"/>
    <property type="match status" value="2"/>
</dbReference>
<dbReference type="Gene3D" id="3.30.559.10">
    <property type="entry name" value="Chloramphenicol acetyltransferase-like domain"/>
    <property type="match status" value="2"/>
</dbReference>
<dbReference type="Gene3D" id="3.30.300.30">
    <property type="match status" value="2"/>
</dbReference>
<dbReference type="NCBIfam" id="NF003417">
    <property type="entry name" value="PRK04813.1"/>
    <property type="match status" value="2"/>
</dbReference>
<name>A0ABW5A3U4_9BACL</name>
<comment type="similarity">
    <text evidence="2">Belongs to the ATP-dependent AMP-binding enzyme family.</text>
</comment>
<dbReference type="InterPro" id="IPR023213">
    <property type="entry name" value="CAT-like_dom_sf"/>
</dbReference>
<dbReference type="PANTHER" id="PTHR45527:SF1">
    <property type="entry name" value="FATTY ACID SYNTHASE"/>
    <property type="match status" value="1"/>
</dbReference>
<dbReference type="Pfam" id="PF00550">
    <property type="entry name" value="PP-binding"/>
    <property type="match status" value="2"/>
</dbReference>
<dbReference type="PROSITE" id="PS50075">
    <property type="entry name" value="CARRIER"/>
    <property type="match status" value="2"/>
</dbReference>
<evidence type="ECO:0000256" key="1">
    <source>
        <dbReference type="ARBA" id="ARBA00001957"/>
    </source>
</evidence>
<evidence type="ECO:0000313" key="8">
    <source>
        <dbReference type="Proteomes" id="UP001597343"/>
    </source>
</evidence>
<dbReference type="InterPro" id="IPR009081">
    <property type="entry name" value="PP-bd_ACP"/>
</dbReference>
<gene>
    <name evidence="7" type="ORF">ACFSOY_19885</name>
</gene>
<dbReference type="InterPro" id="IPR006162">
    <property type="entry name" value="Ppantetheine_attach_site"/>
</dbReference>
<dbReference type="RefSeq" id="WP_386049600.1">
    <property type="nucleotide sequence ID" value="NZ_JBHUIO010000019.1"/>
</dbReference>
<accession>A0ABW5A3U4</accession>
<dbReference type="Proteomes" id="UP001597343">
    <property type="component" value="Unassembled WGS sequence"/>
</dbReference>
<keyword evidence="4" id="KW-0597">Phosphoprotein</keyword>
<dbReference type="InterPro" id="IPR029058">
    <property type="entry name" value="AB_hydrolase_fold"/>
</dbReference>
<feature type="domain" description="Carrier" evidence="6">
    <location>
        <begin position="2090"/>
        <end position="2165"/>
    </location>
</feature>
<dbReference type="EMBL" id="JBHUIO010000019">
    <property type="protein sequence ID" value="MFD2172211.1"/>
    <property type="molecule type" value="Genomic_DNA"/>
</dbReference>
<dbReference type="NCBIfam" id="TIGR01733">
    <property type="entry name" value="AA-adenyl-dom"/>
    <property type="match status" value="2"/>
</dbReference>
<evidence type="ECO:0000256" key="3">
    <source>
        <dbReference type="ARBA" id="ARBA00022450"/>
    </source>
</evidence>
<dbReference type="InterPro" id="IPR045851">
    <property type="entry name" value="AMP-bd_C_sf"/>
</dbReference>
<sequence>MSEKTEMLERLMQRKSSLTPAQMALLAKRLRGEEVGGGVDQRIPKRPIDSPAALSFAQQRLWFLDQLESGGATYNIPSVVRLAGVLLVDVLEQSLNEVVRRHEVLRTSIVEEQGEPVQCITDGLRLTLPVVDLRHLPETAREEELRALARQDAQQAFDLHKGPMMRATLLQMAEEEHVLLLSIHHIASDAWGLGVLIQEMSVIYAAYATGKSPQLPALSVQYADFAHWQRKHLQGEVLEKELSYWREQLGDKLPILQVPTDRPRSAVQTFAGAVHRFLIAEEWTDRLRALSKSEGTTLFMTVLALFNVLLYRYSGQEDLAVGTPVANRTRSEVEGLIGFFANTLVLRTRLSGEMTFRELLSLVRQVTLDAQEHQDVPFEKLVEELRPERSRSHSPLFQVMFVHFEDPLTHFALPKLTMQVLDTDSGTSKFDLTLDLLEKEEEVLGKFEYNTDLFDECTIARMTEHFLKLMHRLLEDPDQKIAQVDLISAEERERLLREWNETESELAADLEIVKLFSQQVERTPDAVAVEFSGESLTYRELNLRANQLAHYLQTLGVGPDVCVGICLERSQQMIVGVLGILKAGGAYVALDPSYPPERLAFMLEDSSVPVVVTDRRLRGLLPIGQATAVMLDDDAEMIASYPHTEPEIGGDVDRLVYLIYTSGSTGRPKGVAMPQRPLVNLLAWQFNHFSLNRPARVLQFTSLNFDVSFQEILSTLCAGGTLVLIGEDVRRDAVELLRIAERERVERLFLPFVALQQMAETGLESNIAPASLREIMTAGEQLQITPALAEWIGRLPGCVLHNQYGPSETHVVTALTLQGAPEAWPALPPIGKPIDNVQAYILDTNRCPVPVGVIGELYFGGVALARGYLNRPDLTQERFIADPFSADEAARLYKTGDLARWRSDGQIEYAGRADDQVKINGFRVELGEIESVLSQQEQVRACAVTTWEDASRQKRLVAHVVLHEQGVDHGELRSFLKERLPQYMVPAAIMVIDRLPLTPSGKVDRRSLPAPDQLQTETKSYVAPESEAEKQVAKIWGELLQLERVGRNDNFFDLGGHSLLATKLISRIRTAFGVEMPVGALFQFPTLQAVGEYIEQGIANGKAAAELPMKRISREQPLPLSFAQQRLWLLDRLAPGQAVYNMPFSVRFDGQLHIEALERSLNQIICRHESLRTVFIERDHQPLMRICPFTEQHMQVIDLCDLPAGEREREMERLICRAAAEPFDLSAGPLVRFALLKVEERAHILLLNLHHIVFDGWSIGVFTKELSALYQQLAAGGEAALPDLPIQYADYAGWQHQQLTPTVLEEQLAYWKDQLGGDLPALELPTDRPRPPVQTYRGDIATFVLPPDLVRSLTALSQSEGVTLFMTLLAAYQTLLARYSGQMDLCVGTPIAGRNREETENLIGCFINMLTLRTQLDGQPTFAELLQRVRAVTLGAYAHQDIPFEKLVEELQPMRDRSRSPLFQTMFILQNAPLGPIELPGVQITLLDPRSEVAKYDLSFSLFESSAGLTGSVEYNCDLYDQTTIERLIAHFSNLLQAVAADPVCNVFELNLFTPEEREQLLFGWNETQVEYQLAPSISAQFERQAARVPERLAVVAAGEGLTYRELNERANRVAHHLRSCGIERDQVVAICLERSTEMLVAILGVLKAGGAYLPLDPDYPLDRLVYMWEDSGASWLLTRSGTAKGMSIAGNGGVIDLAELPDGLPTHNPELVNEPHDLAYLIYTSGSTGRPKGTLLEHRGVLNLASWMDASYQFTDDEVLGQYFSFSFDGSVFETFSALLSGVSLYLLTGDERQDVHRFAEAVARERLSSLTLPTAFFNQLSQLLTAEDVDKLASVKRVWTAGEALTGEAVAAWQSRLGRRIELINAYGPTEATVCVSLFAIDELWDASRSRVPIGRPLANVQMYVLTAELEPCPINVVGEIYIGGVGLARGYLNQPERTNEMFIPDPFAQQPGARLYRTGDFGRFLPDGTIEYVGRRDSQVKIRGYRIDLGEIRAALQAHPQIREVEVIAREIRPGDRRVLAYFLEQSTEGVDLAELRRYAKRRLPEHMVPAAFVRLTDLPMTANGKVDHRALPQPTIEDMRASPYVAPRNKLEAQLAAIWSELLQVEQVGIHDNFFDLGGHSLLATQIASRIRQDFSVELPVSALFEANTVAELALLFEERQLWATTADLAMTRAPREGRRRR</sequence>
<keyword evidence="5" id="KW-0045">Antibiotic biosynthesis</keyword>
<dbReference type="PROSITE" id="PS00455">
    <property type="entry name" value="AMP_BINDING"/>
    <property type="match status" value="2"/>
</dbReference>
<organism evidence="7 8">
    <name type="scientific">Tumebacillus lipolyticus</name>
    <dbReference type="NCBI Taxonomy" id="1280370"/>
    <lineage>
        <taxon>Bacteria</taxon>
        <taxon>Bacillati</taxon>
        <taxon>Bacillota</taxon>
        <taxon>Bacilli</taxon>
        <taxon>Bacillales</taxon>
        <taxon>Alicyclobacillaceae</taxon>
        <taxon>Tumebacillus</taxon>
    </lineage>
</organism>
<dbReference type="InterPro" id="IPR020845">
    <property type="entry name" value="AMP-binding_CS"/>
</dbReference>
<dbReference type="Gene3D" id="3.40.50.1820">
    <property type="entry name" value="alpha/beta hydrolase"/>
    <property type="match status" value="1"/>
</dbReference>
<keyword evidence="3" id="KW-0596">Phosphopantetheine</keyword>
<dbReference type="SUPFAM" id="SSF52777">
    <property type="entry name" value="CoA-dependent acyltransferases"/>
    <property type="match status" value="4"/>
</dbReference>
<dbReference type="Gene3D" id="3.30.559.30">
    <property type="entry name" value="Nonribosomal peptide synthetase, condensation domain"/>
    <property type="match status" value="2"/>
</dbReference>
<dbReference type="CDD" id="cd17651">
    <property type="entry name" value="A_NRPS_VisG_like"/>
    <property type="match status" value="1"/>
</dbReference>
<evidence type="ECO:0000256" key="4">
    <source>
        <dbReference type="ARBA" id="ARBA00022553"/>
    </source>
</evidence>
<dbReference type="CDD" id="cd19531">
    <property type="entry name" value="LCL_NRPS-like"/>
    <property type="match status" value="2"/>
</dbReference>
<dbReference type="PROSITE" id="PS00012">
    <property type="entry name" value="PHOSPHOPANTETHEINE"/>
    <property type="match status" value="2"/>
</dbReference>
<dbReference type="Pfam" id="PF00668">
    <property type="entry name" value="Condensation"/>
    <property type="match status" value="2"/>
</dbReference>
<comment type="cofactor">
    <cofactor evidence="1">
        <name>pantetheine 4'-phosphate</name>
        <dbReference type="ChEBI" id="CHEBI:47942"/>
    </cofactor>
</comment>
<dbReference type="InterPro" id="IPR001242">
    <property type="entry name" value="Condensation_dom"/>
</dbReference>
<evidence type="ECO:0000259" key="6">
    <source>
        <dbReference type="PROSITE" id="PS50075"/>
    </source>
</evidence>
<dbReference type="InterPro" id="IPR036736">
    <property type="entry name" value="ACP-like_sf"/>
</dbReference>
<dbReference type="InterPro" id="IPR025110">
    <property type="entry name" value="AMP-bd_C"/>
</dbReference>
<dbReference type="Gene3D" id="2.30.38.10">
    <property type="entry name" value="Luciferase, Domain 3"/>
    <property type="match status" value="2"/>
</dbReference>
<dbReference type="Pfam" id="PF00501">
    <property type="entry name" value="AMP-binding"/>
    <property type="match status" value="2"/>
</dbReference>
<dbReference type="InterPro" id="IPR020806">
    <property type="entry name" value="PKS_PP-bd"/>
</dbReference>
<dbReference type="SMART" id="SM00823">
    <property type="entry name" value="PKS_PP"/>
    <property type="match status" value="2"/>
</dbReference>
<dbReference type="Gene3D" id="1.10.1200.10">
    <property type="entry name" value="ACP-like"/>
    <property type="match status" value="1"/>
</dbReference>
<dbReference type="InterPro" id="IPR010071">
    <property type="entry name" value="AA_adenyl_dom"/>
</dbReference>
<protein>
    <submittedName>
        <fullName evidence="7">Amino acid adenylation domain-containing protein</fullName>
    </submittedName>
</protein>
<dbReference type="CDD" id="cd05930">
    <property type="entry name" value="A_NRPS"/>
    <property type="match status" value="1"/>
</dbReference>
<evidence type="ECO:0000256" key="5">
    <source>
        <dbReference type="ARBA" id="ARBA00023194"/>
    </source>
</evidence>
<keyword evidence="8" id="KW-1185">Reference proteome</keyword>
<dbReference type="Gene3D" id="3.40.50.980">
    <property type="match status" value="4"/>
</dbReference>
<reference evidence="8" key="1">
    <citation type="journal article" date="2019" name="Int. J. Syst. Evol. Microbiol.">
        <title>The Global Catalogue of Microorganisms (GCM) 10K type strain sequencing project: providing services to taxonomists for standard genome sequencing and annotation.</title>
        <authorList>
            <consortium name="The Broad Institute Genomics Platform"/>
            <consortium name="The Broad Institute Genome Sequencing Center for Infectious Disease"/>
            <person name="Wu L."/>
            <person name="Ma J."/>
        </authorList>
    </citation>
    <scope>NUCLEOTIDE SEQUENCE [LARGE SCALE GENOMIC DNA]</scope>
    <source>
        <strain evidence="8">CGMCC 1.13574</strain>
    </source>
</reference>
<dbReference type="InterPro" id="IPR000873">
    <property type="entry name" value="AMP-dep_synth/lig_dom"/>
</dbReference>
<evidence type="ECO:0000313" key="7">
    <source>
        <dbReference type="EMBL" id="MFD2172211.1"/>
    </source>
</evidence>
<proteinExistence type="inferred from homology"/>
<dbReference type="SUPFAM" id="SSF47336">
    <property type="entry name" value="ACP-like"/>
    <property type="match status" value="2"/>
</dbReference>
<comment type="caution">
    <text evidence="7">The sequence shown here is derived from an EMBL/GenBank/DDBJ whole genome shotgun (WGS) entry which is preliminary data.</text>
</comment>